<feature type="transmembrane region" description="Helical" evidence="3">
    <location>
        <begin position="17"/>
        <end position="38"/>
    </location>
</feature>
<gene>
    <name evidence="6" type="ORF">EPA86_02755</name>
</gene>
<accession>A0A502L7I8</accession>
<evidence type="ECO:0000259" key="4">
    <source>
        <dbReference type="Pfam" id="PF25954"/>
    </source>
</evidence>
<evidence type="ECO:0000256" key="2">
    <source>
        <dbReference type="SAM" id="Coils"/>
    </source>
</evidence>
<evidence type="ECO:0000259" key="5">
    <source>
        <dbReference type="Pfam" id="PF25973"/>
    </source>
</evidence>
<keyword evidence="3" id="KW-0812">Transmembrane</keyword>
<dbReference type="GO" id="GO:1990281">
    <property type="term" value="C:efflux pump complex"/>
    <property type="evidence" value="ECO:0007669"/>
    <property type="project" value="TreeGrafter"/>
</dbReference>
<feature type="coiled-coil region" evidence="2">
    <location>
        <begin position="116"/>
        <end position="181"/>
    </location>
</feature>
<dbReference type="Gene3D" id="2.40.50.100">
    <property type="match status" value="1"/>
</dbReference>
<dbReference type="NCBIfam" id="TIGR01730">
    <property type="entry name" value="RND_mfp"/>
    <property type="match status" value="1"/>
</dbReference>
<dbReference type="Pfam" id="PF25973">
    <property type="entry name" value="BSH_CzcB"/>
    <property type="match status" value="1"/>
</dbReference>
<dbReference type="InterPro" id="IPR058647">
    <property type="entry name" value="BSH_CzcB-like"/>
</dbReference>
<evidence type="ECO:0000313" key="6">
    <source>
        <dbReference type="EMBL" id="TPH18053.1"/>
    </source>
</evidence>
<dbReference type="InterPro" id="IPR058792">
    <property type="entry name" value="Beta-barrel_RND_2"/>
</dbReference>
<dbReference type="PANTHER" id="PTHR30469:SF15">
    <property type="entry name" value="HLYD FAMILY OF SECRETION PROTEINS"/>
    <property type="match status" value="1"/>
</dbReference>
<keyword evidence="3" id="KW-1133">Transmembrane helix</keyword>
<reference evidence="6 7" key="1">
    <citation type="submission" date="2019-01" db="EMBL/GenBank/DDBJ databases">
        <title>Litorilituus lipolytica sp. nov., isolated from intertidal sand of the Yellow Sea in China.</title>
        <authorList>
            <person name="Liu A."/>
        </authorList>
    </citation>
    <scope>NUCLEOTIDE SEQUENCE [LARGE SCALE GENOMIC DNA]</scope>
    <source>
        <strain evidence="6 7">RZ04</strain>
    </source>
</reference>
<dbReference type="Pfam" id="PF25954">
    <property type="entry name" value="Beta-barrel_RND_2"/>
    <property type="match status" value="1"/>
</dbReference>
<dbReference type="Gene3D" id="2.40.30.170">
    <property type="match status" value="1"/>
</dbReference>
<evidence type="ECO:0000256" key="3">
    <source>
        <dbReference type="SAM" id="Phobius"/>
    </source>
</evidence>
<comment type="caution">
    <text evidence="6">The sequence shown here is derived from an EMBL/GenBank/DDBJ whole genome shotgun (WGS) entry which is preliminary data.</text>
</comment>
<keyword evidence="3" id="KW-0472">Membrane</keyword>
<dbReference type="Gene3D" id="1.10.287.470">
    <property type="entry name" value="Helix hairpin bin"/>
    <property type="match status" value="1"/>
</dbReference>
<dbReference type="GO" id="GO:0015562">
    <property type="term" value="F:efflux transmembrane transporter activity"/>
    <property type="evidence" value="ECO:0007669"/>
    <property type="project" value="InterPro"/>
</dbReference>
<comment type="similarity">
    <text evidence="1">Belongs to the membrane fusion protein (MFP) (TC 8.A.1) family.</text>
</comment>
<feature type="domain" description="CusB-like beta-barrel" evidence="4">
    <location>
        <begin position="230"/>
        <end position="297"/>
    </location>
</feature>
<keyword evidence="7" id="KW-1185">Reference proteome</keyword>
<dbReference type="Gene3D" id="2.40.420.20">
    <property type="match status" value="1"/>
</dbReference>
<organism evidence="6 7">
    <name type="scientific">Litorilituus lipolyticus</name>
    <dbReference type="NCBI Taxonomy" id="2491017"/>
    <lineage>
        <taxon>Bacteria</taxon>
        <taxon>Pseudomonadati</taxon>
        <taxon>Pseudomonadota</taxon>
        <taxon>Gammaproteobacteria</taxon>
        <taxon>Alteromonadales</taxon>
        <taxon>Colwelliaceae</taxon>
        <taxon>Litorilituus</taxon>
    </lineage>
</organism>
<evidence type="ECO:0000256" key="1">
    <source>
        <dbReference type="ARBA" id="ARBA00009477"/>
    </source>
</evidence>
<protein>
    <submittedName>
        <fullName evidence="6">Efflux RND transporter periplasmic adaptor subunit</fullName>
    </submittedName>
</protein>
<keyword evidence="2" id="KW-0175">Coiled coil</keyword>
<dbReference type="SUPFAM" id="SSF111369">
    <property type="entry name" value="HlyD-like secretion proteins"/>
    <property type="match status" value="1"/>
</dbReference>
<feature type="domain" description="CzcB-like barrel-sandwich hybrid" evidence="5">
    <location>
        <begin position="85"/>
        <end position="220"/>
    </location>
</feature>
<sequence>MTAQHSNSVSSTKKTSWLIPSLALIILLLMVAWLAGFFNEQVAPETLPLTADSQINKADTFIVQSTLTQNIEGVAASLVAKQGTTISSRMLARVAKVNVRAGDDVKQGDILIELEKSDLLAQVKEAEQQITAINARVQEAQANFERAKELFDKKIASAFDLDKAKANFDSISAELTAAEQSKAQAVTALSYATIKSPISGKVVDRFTEPGNTAQPGTKLLALYNPVSLRVEAQVREAVALTLTPGQTINVELLSLMKVFQGQVEEIVPAANTGSRSFLVKVSIDYQQGLLPGMYARMLIPAGFSEKITIPTSSITQIGQLDFVWLIENGIKQKRFIRVGNRVSIDQVSVISGLSNGETILLNET</sequence>
<proteinExistence type="inferred from homology"/>
<dbReference type="RefSeq" id="WP_140601661.1">
    <property type="nucleotide sequence ID" value="NZ_SAWY01000005.1"/>
</dbReference>
<dbReference type="OrthoDB" id="5730196at2"/>
<dbReference type="InterPro" id="IPR006143">
    <property type="entry name" value="RND_pump_MFP"/>
</dbReference>
<dbReference type="PANTHER" id="PTHR30469">
    <property type="entry name" value="MULTIDRUG RESISTANCE PROTEIN MDTA"/>
    <property type="match status" value="1"/>
</dbReference>
<dbReference type="Proteomes" id="UP000315303">
    <property type="component" value="Unassembled WGS sequence"/>
</dbReference>
<evidence type="ECO:0000313" key="7">
    <source>
        <dbReference type="Proteomes" id="UP000315303"/>
    </source>
</evidence>
<dbReference type="EMBL" id="SAWY01000005">
    <property type="protein sequence ID" value="TPH18053.1"/>
    <property type="molecule type" value="Genomic_DNA"/>
</dbReference>
<name>A0A502L7I8_9GAMM</name>
<dbReference type="AlphaFoldDB" id="A0A502L7I8"/>